<dbReference type="PANTHER" id="PTHR21493">
    <property type="entry name" value="CGI-141-RELATED/LIPASE CONTAINING PROTEIN"/>
    <property type="match status" value="1"/>
</dbReference>
<dbReference type="GO" id="GO:0006888">
    <property type="term" value="P:endoplasmic reticulum to Golgi vesicle-mediated transport"/>
    <property type="evidence" value="ECO:0007669"/>
    <property type="project" value="InterPro"/>
</dbReference>
<feature type="transmembrane region" description="Helical" evidence="1">
    <location>
        <begin position="33"/>
        <end position="56"/>
    </location>
</feature>
<dbReference type="VEuPathDB" id="MicrosporidiaDB:CWI38_0415p0040"/>
<dbReference type="EMBL" id="PITK01000415">
    <property type="protein sequence ID" value="TBU13492.1"/>
    <property type="molecule type" value="Genomic_DNA"/>
</dbReference>
<evidence type="ECO:0000313" key="2">
    <source>
        <dbReference type="EMBL" id="TBU13413.1"/>
    </source>
</evidence>
<dbReference type="GO" id="GO:0042147">
    <property type="term" value="P:retrograde transport, endosome to Golgi"/>
    <property type="evidence" value="ECO:0007669"/>
    <property type="project" value="InterPro"/>
</dbReference>
<dbReference type="EMBL" id="PITK01000346">
    <property type="protein sequence ID" value="TBU13750.1"/>
    <property type="molecule type" value="Genomic_DNA"/>
</dbReference>
<protein>
    <submittedName>
        <fullName evidence="2">Uncharacterized protein</fullName>
    </submittedName>
</protein>
<dbReference type="PANTHER" id="PTHR21493:SF9">
    <property type="entry name" value="GOLGI TRANSPORT PROTEIN 1-RELATED"/>
    <property type="match status" value="1"/>
</dbReference>
<keyword evidence="5" id="KW-1185">Reference proteome</keyword>
<gene>
    <name evidence="4" type="ORF">CWI38_0346p0050</name>
    <name evidence="3" type="ORF">CWI38_0415p0040</name>
    <name evidence="2" type="ORF">CWI38_0437p0020</name>
</gene>
<feature type="transmembrane region" description="Helical" evidence="1">
    <location>
        <begin position="6"/>
        <end position="26"/>
    </location>
</feature>
<dbReference type="Proteomes" id="UP000292282">
    <property type="component" value="Unassembled WGS sequence"/>
</dbReference>
<keyword evidence="1" id="KW-0472">Membrane</keyword>
<evidence type="ECO:0000313" key="5">
    <source>
        <dbReference type="Proteomes" id="UP000292282"/>
    </source>
</evidence>
<evidence type="ECO:0000313" key="3">
    <source>
        <dbReference type="EMBL" id="TBU13492.1"/>
    </source>
</evidence>
<sequence>MNTKEIGVVVLFVGVVFFIAGATFLLDKALMVAGNILLIVGILFLIKTKTIYIFSYEKIQGILLFLFGFFILFFKYVFIGFLFESVGIFYLFYDKIPTFKGILRGVVYRLFRMCLIRYMRDMKGFIDYSGIRGRDMSSEVLDYLSRLFMYVSWGIKIIECV</sequence>
<dbReference type="EMBL" id="PITK01000437">
    <property type="protein sequence ID" value="TBU13413.1"/>
    <property type="molecule type" value="Genomic_DNA"/>
</dbReference>
<dbReference type="AlphaFoldDB" id="A0A4Q9LXA4"/>
<dbReference type="OrthoDB" id="2193718at2759"/>
<name>A0A4Q9LXA4_9MICR</name>
<dbReference type="VEuPathDB" id="MicrosporidiaDB:CWI38_0346p0050"/>
<dbReference type="STRING" id="1176355.A0A4Q9LXA4"/>
<proteinExistence type="predicted"/>
<dbReference type="VEuPathDB" id="MicrosporidiaDB:CWI38_0437p0020"/>
<accession>A0A4Q9LXA4</accession>
<reference evidence="2 5" key="1">
    <citation type="submission" date="2017-12" db="EMBL/GenBank/DDBJ databases">
        <authorList>
            <person name="Pombert J.-F."/>
            <person name="Haag K.L."/>
            <person name="Ebert D."/>
        </authorList>
    </citation>
    <scope>NUCLEOTIDE SEQUENCE [LARGE SCALE GENOMIC DNA]</scope>
    <source>
        <strain evidence="2">IL-G-3</strain>
    </source>
</reference>
<dbReference type="GO" id="GO:0005829">
    <property type="term" value="C:cytosol"/>
    <property type="evidence" value="ECO:0007669"/>
    <property type="project" value="GOC"/>
</dbReference>
<dbReference type="InterPro" id="IPR045176">
    <property type="entry name" value="Got1"/>
</dbReference>
<keyword evidence="1" id="KW-0812">Transmembrane</keyword>
<feature type="transmembrane region" description="Helical" evidence="1">
    <location>
        <begin position="62"/>
        <end position="93"/>
    </location>
</feature>
<evidence type="ECO:0000256" key="1">
    <source>
        <dbReference type="SAM" id="Phobius"/>
    </source>
</evidence>
<keyword evidence="1" id="KW-1133">Transmembrane helix</keyword>
<comment type="caution">
    <text evidence="2">The sequence shown here is derived from an EMBL/GenBank/DDBJ whole genome shotgun (WGS) entry which is preliminary data.</text>
</comment>
<evidence type="ECO:0000313" key="4">
    <source>
        <dbReference type="EMBL" id="TBU13750.1"/>
    </source>
</evidence>
<organism evidence="2 5">
    <name type="scientific">Hamiltosporidium tvaerminnensis</name>
    <dbReference type="NCBI Taxonomy" id="1176355"/>
    <lineage>
        <taxon>Eukaryota</taxon>
        <taxon>Fungi</taxon>
        <taxon>Fungi incertae sedis</taxon>
        <taxon>Microsporidia</taxon>
        <taxon>Dubosqiidae</taxon>
        <taxon>Hamiltosporidium</taxon>
    </lineage>
</organism>